<dbReference type="EMBL" id="JAGKQQ010000001">
    <property type="protein sequence ID" value="MBP3957620.1"/>
    <property type="molecule type" value="Genomic_DNA"/>
</dbReference>
<comment type="caution">
    <text evidence="3">The sequence shown here is derived from an EMBL/GenBank/DDBJ whole genome shotgun (WGS) entry which is preliminary data.</text>
</comment>
<dbReference type="Pfam" id="PF14238">
    <property type="entry name" value="DUF4340"/>
    <property type="match status" value="4"/>
</dbReference>
<dbReference type="InterPro" id="IPR025641">
    <property type="entry name" value="DUF4340"/>
</dbReference>
<feature type="compositionally biased region" description="Basic and acidic residues" evidence="1">
    <location>
        <begin position="479"/>
        <end position="488"/>
    </location>
</feature>
<name>A0ABS5BWJ1_9BACT</name>
<dbReference type="RefSeq" id="WP_210656849.1">
    <property type="nucleotide sequence ID" value="NZ_JAGKQQ010000001.1"/>
</dbReference>
<accession>A0ABS5BWJ1</accession>
<keyword evidence="4" id="KW-1185">Reference proteome</keyword>
<protein>
    <submittedName>
        <fullName evidence="3">DUF4340 domain-containing protein</fullName>
    </submittedName>
</protein>
<organism evidence="3 4">
    <name type="scientific">Gemmata palustris</name>
    <dbReference type="NCBI Taxonomy" id="2822762"/>
    <lineage>
        <taxon>Bacteria</taxon>
        <taxon>Pseudomonadati</taxon>
        <taxon>Planctomycetota</taxon>
        <taxon>Planctomycetia</taxon>
        <taxon>Gemmatales</taxon>
        <taxon>Gemmataceae</taxon>
        <taxon>Gemmata</taxon>
    </lineage>
</organism>
<feature type="domain" description="DUF4340" evidence="2">
    <location>
        <begin position="412"/>
        <end position="516"/>
    </location>
</feature>
<feature type="region of interest" description="Disordered" evidence="1">
    <location>
        <begin position="468"/>
        <end position="488"/>
    </location>
</feature>
<evidence type="ECO:0000259" key="2">
    <source>
        <dbReference type="Pfam" id="PF14238"/>
    </source>
</evidence>
<sequence>MNWKSTIALVILAAGAGVWLWKGDTWAPNVGRKPAPTDPSALTALEADFTPATVTRVEVQPATGEAFVLERGAKGWTQPGNWPLRSVEADELVSVLANLRTRFQPIALAEGADLTVYGLADAQKPLTVKVTANGKEYVLKCGEPKLGAGETAFTRAAFVRVNGTNEVLKLGPDVMPVLLRPAEAYRRRQLFSDVERVKVAGAPSFALPGAPPEPSLPTTVTLPGTAVEEIRVTSKNATIFGLTPWPSTGNFTLKRTGPTPSPTVTVRGAEAVVQTDRLADAWTLDAPVRDRIDPAKLQQILTALPELWVEDFVPTAHGGQTADQPFALARQFAVPAEPFFAAVVRLHPEVVPDPREELKKSKQSVSVRLKDGSTVTVKFGGTAKVTEREEMVTIPGPMGMPPRTIPRKVQSTYRYAQIEGNPQVFTVAADKLDGLFAKASDLVDSSVARFATDEVQAVTIAVPGKPPIALTKKKGNPKATKDDEKQDRWLIDQKPNPLLADAARVDDLINRLAGFRGDPSTDLYRADSKVHGLSPATATTITVVAREKRPEGEPEAPAREYRLFVGTPDFAKSKLPIQLAGWSRITLADDRVAGAPDAAGWLAPKLFPDRVSAIFTRPAIAYRGRKLLDTADAKLVALSVDGPLGFSLKQEKGPDAREGWKLVAPITSDTDPTNVAGLLTQLNGLQATEFIAERAANPAEYGLDKPKLTVQLTFGTDRTYKLEVGHARPGKPTEVFARLDGGNVFGLLATTTEGLAAGPLGLLPLQVWNVPVEKITGAEITRLDATTDSFALAKDGTNWKLSGPFTAPVPFVTAQPMLTGLGTLTATKYESLSAADPAKFGFDKPLAKVKLSYTEKTGDADRSVTKTVVVGGVTPGGFDRYAKLDEPAAPVFVLPAGYLFGVQTSPLALIDRNLLFLDTAKIAKVQISGEKPENAVALAKDDKGVWKADGATFTVDTVAAGQLVSLLAPLPVERLAAYGDAVKWADFGLDKPAFTLTIALGGDKPTTHKIQIGKADPLGGRFVRVDDGKAVGVIPAGAVPLLARTKLEFADRTLLAFDPAALNGLLRAKGKEELELAPATTVGWDVVKPAKQKADQPLMDELAEALGRLRAEKVAAFGKKEDVFKQYGLEPPEATVTLTVGEKAEQKVLRLGRPVDAAKPDGDRYVAVEGTGPDATVGVLNGALAQKLLAAPVSFRDRTLVKFVDADKLQLERGDRKVTFSKVNGTWKVTAPVSADAEQAALDDLVNELGKLRASDWVAEKPTDLKPFGLDKPEATWTVSNGDKTVLTLLVGKTAPDGRVYAKAGTGGVVALLGVPQAGKVLAEYRARKPWTLDAFQAETVEMTRGDKTFTLQKNGTAWTDPAAPGDTISVPAITELLGSLTALQVERFAVDENGDPKLFGLDKPEVTLTVTFKDGSKRVLGVGGVVGGTNDKQRYARVIDKNRSEVFVLSAADTARLTRDRTTYIQKK</sequence>
<dbReference type="Proteomes" id="UP000676565">
    <property type="component" value="Unassembled WGS sequence"/>
</dbReference>
<feature type="domain" description="DUF4340" evidence="2">
    <location>
        <begin position="953"/>
        <end position="1118"/>
    </location>
</feature>
<feature type="domain" description="DUF4340" evidence="2">
    <location>
        <begin position="1227"/>
        <end position="1393"/>
    </location>
</feature>
<gene>
    <name evidence="3" type="ORF">J8F10_20415</name>
</gene>
<proteinExistence type="predicted"/>
<evidence type="ECO:0000313" key="3">
    <source>
        <dbReference type="EMBL" id="MBP3957620.1"/>
    </source>
</evidence>
<evidence type="ECO:0000313" key="4">
    <source>
        <dbReference type="Proteomes" id="UP000676565"/>
    </source>
</evidence>
<feature type="domain" description="DUF4340" evidence="2">
    <location>
        <begin position="660"/>
        <end position="803"/>
    </location>
</feature>
<reference evidence="3 4" key="1">
    <citation type="submission" date="2021-04" db="EMBL/GenBank/DDBJ databases">
        <authorList>
            <person name="Ivanova A."/>
        </authorList>
    </citation>
    <scope>NUCLEOTIDE SEQUENCE [LARGE SCALE GENOMIC DNA]</scope>
    <source>
        <strain evidence="3 4">G18</strain>
    </source>
</reference>
<evidence type="ECO:0000256" key="1">
    <source>
        <dbReference type="SAM" id="MobiDB-lite"/>
    </source>
</evidence>